<dbReference type="EMBL" id="MCBT01000024">
    <property type="protein sequence ID" value="OEG74159.1"/>
    <property type="molecule type" value="Genomic_DNA"/>
</dbReference>
<accession>A0A1E5IUC3</accession>
<reference evidence="2 3" key="1">
    <citation type="submission" date="2016-07" db="EMBL/GenBank/DDBJ databases">
        <title>Whole-genome of two Shewanella species isolated from a digestive organ of sea cucumber Apostichopus japonicus Selenka 1867.</title>
        <authorList>
            <person name="Hong H.-H."/>
            <person name="Choi H."/>
            <person name="Cheon S."/>
            <person name="Oh J.-S."/>
            <person name="Lee H.-G."/>
            <person name="Park C."/>
        </authorList>
    </citation>
    <scope>NUCLEOTIDE SEQUENCE [LARGE SCALE GENOMIC DNA]</scope>
    <source>
        <strain evidence="2 3">CSB03KR</strain>
    </source>
</reference>
<feature type="transmembrane region" description="Helical" evidence="1">
    <location>
        <begin position="20"/>
        <end position="38"/>
    </location>
</feature>
<proteinExistence type="predicted"/>
<keyword evidence="1" id="KW-0472">Membrane</keyword>
<keyword evidence="1" id="KW-0812">Transmembrane</keyword>
<protein>
    <submittedName>
        <fullName evidence="2">Uncharacterized protein</fullName>
    </submittedName>
</protein>
<feature type="transmembrane region" description="Helical" evidence="1">
    <location>
        <begin position="179"/>
        <end position="200"/>
    </location>
</feature>
<dbReference type="OrthoDB" id="9965565at2"/>
<dbReference type="STRING" id="23.BEL05_00740"/>
<feature type="transmembrane region" description="Helical" evidence="1">
    <location>
        <begin position="145"/>
        <end position="167"/>
    </location>
</feature>
<keyword evidence="1" id="KW-1133">Transmembrane helix</keyword>
<comment type="caution">
    <text evidence="2">The sequence shown here is derived from an EMBL/GenBank/DDBJ whole genome shotgun (WGS) entry which is preliminary data.</text>
</comment>
<gene>
    <name evidence="2" type="ORF">BEL05_00740</name>
</gene>
<feature type="transmembrane region" description="Helical" evidence="1">
    <location>
        <begin position="58"/>
        <end position="78"/>
    </location>
</feature>
<dbReference type="AlphaFoldDB" id="A0A1E5IUC3"/>
<name>A0A1E5IUC3_SHECO</name>
<evidence type="ECO:0000313" key="3">
    <source>
        <dbReference type="Proteomes" id="UP000095230"/>
    </source>
</evidence>
<evidence type="ECO:0000256" key="1">
    <source>
        <dbReference type="SAM" id="Phobius"/>
    </source>
</evidence>
<dbReference type="Proteomes" id="UP000095230">
    <property type="component" value="Unassembled WGS sequence"/>
</dbReference>
<sequence>MEVTEDFSTQLTGFEAIATYGYELTYYVGLALGIVLFLHGIKKLTLYAKNPNDPRNSLGSVLAVMIGASLLFGLQSSINMAVVTVNSSSTGHCFMNNETGNSINKHDAECFDASNSEITKDMRDLIEERSTTKALETFNKKAHNFFLIMQFVGLVYFVKAIFLFKAAAEGTSNTTYGKIIIMLISSSLIIDMPNTLQMLLNTAKEIASL</sequence>
<evidence type="ECO:0000313" key="2">
    <source>
        <dbReference type="EMBL" id="OEG74159.1"/>
    </source>
</evidence>
<dbReference type="RefSeq" id="WP_069670959.1">
    <property type="nucleotide sequence ID" value="NZ_MCBT01000024.1"/>
</dbReference>
<organism evidence="2 3">
    <name type="scientific">Shewanella colwelliana</name>
    <name type="common">Alteromonas colwelliana</name>
    <dbReference type="NCBI Taxonomy" id="23"/>
    <lineage>
        <taxon>Bacteria</taxon>
        <taxon>Pseudomonadati</taxon>
        <taxon>Pseudomonadota</taxon>
        <taxon>Gammaproteobacteria</taxon>
        <taxon>Alteromonadales</taxon>
        <taxon>Shewanellaceae</taxon>
        <taxon>Shewanella</taxon>
    </lineage>
</organism>